<keyword evidence="2" id="KW-0805">Transcription regulation</keyword>
<organism evidence="8 9">
    <name type="scientific">Putridiphycobacter roseus</name>
    <dbReference type="NCBI Taxonomy" id="2219161"/>
    <lineage>
        <taxon>Bacteria</taxon>
        <taxon>Pseudomonadati</taxon>
        <taxon>Bacteroidota</taxon>
        <taxon>Flavobacteriia</taxon>
        <taxon>Flavobacteriales</taxon>
        <taxon>Crocinitomicaceae</taxon>
        <taxon>Putridiphycobacter</taxon>
    </lineage>
</organism>
<dbReference type="OrthoDB" id="9782108at2"/>
<dbReference type="InterPro" id="IPR007627">
    <property type="entry name" value="RNA_pol_sigma70_r2"/>
</dbReference>
<dbReference type="Gene3D" id="1.10.10.10">
    <property type="entry name" value="Winged helix-like DNA-binding domain superfamily/Winged helix DNA-binding domain"/>
    <property type="match status" value="1"/>
</dbReference>
<dbReference type="SUPFAM" id="SSF88659">
    <property type="entry name" value="Sigma3 and sigma4 domains of RNA polymerase sigma factors"/>
    <property type="match status" value="1"/>
</dbReference>
<dbReference type="NCBIfam" id="TIGR02937">
    <property type="entry name" value="sigma70-ECF"/>
    <property type="match status" value="1"/>
</dbReference>
<evidence type="ECO:0000313" key="9">
    <source>
        <dbReference type="Proteomes" id="UP000249248"/>
    </source>
</evidence>
<keyword evidence="9" id="KW-1185">Reference proteome</keyword>
<keyword evidence="5" id="KW-0804">Transcription</keyword>
<evidence type="ECO:0000256" key="5">
    <source>
        <dbReference type="ARBA" id="ARBA00023163"/>
    </source>
</evidence>
<dbReference type="GO" id="GO:0016987">
    <property type="term" value="F:sigma factor activity"/>
    <property type="evidence" value="ECO:0007669"/>
    <property type="project" value="UniProtKB-KW"/>
</dbReference>
<dbReference type="PANTHER" id="PTHR43133:SF8">
    <property type="entry name" value="RNA POLYMERASE SIGMA FACTOR HI_1459-RELATED"/>
    <property type="match status" value="1"/>
</dbReference>
<dbReference type="InterPro" id="IPR013324">
    <property type="entry name" value="RNA_pol_sigma_r3/r4-like"/>
</dbReference>
<dbReference type="GO" id="GO:0003677">
    <property type="term" value="F:DNA binding"/>
    <property type="evidence" value="ECO:0007669"/>
    <property type="project" value="UniProtKB-KW"/>
</dbReference>
<comment type="similarity">
    <text evidence="1">Belongs to the sigma-70 factor family. ECF subfamily.</text>
</comment>
<dbReference type="EMBL" id="QKSB01000002">
    <property type="protein sequence ID" value="PZE18015.1"/>
    <property type="molecule type" value="Genomic_DNA"/>
</dbReference>
<keyword evidence="4" id="KW-0238">DNA-binding</keyword>
<dbReference type="InterPro" id="IPR014284">
    <property type="entry name" value="RNA_pol_sigma-70_dom"/>
</dbReference>
<dbReference type="PANTHER" id="PTHR43133">
    <property type="entry name" value="RNA POLYMERASE ECF-TYPE SIGMA FACTO"/>
    <property type="match status" value="1"/>
</dbReference>
<feature type="domain" description="RNA polymerase sigma-70 region 2" evidence="6">
    <location>
        <begin position="14"/>
        <end position="79"/>
    </location>
</feature>
<evidence type="ECO:0000256" key="4">
    <source>
        <dbReference type="ARBA" id="ARBA00023125"/>
    </source>
</evidence>
<dbReference type="Pfam" id="PF08281">
    <property type="entry name" value="Sigma70_r4_2"/>
    <property type="match status" value="1"/>
</dbReference>
<dbReference type="AlphaFoldDB" id="A0A2W1NEX4"/>
<protein>
    <submittedName>
        <fullName evidence="8">RNA polymerase subunit sigma-70</fullName>
    </submittedName>
</protein>
<evidence type="ECO:0000259" key="7">
    <source>
        <dbReference type="Pfam" id="PF08281"/>
    </source>
</evidence>
<dbReference type="Pfam" id="PF04542">
    <property type="entry name" value="Sigma70_r2"/>
    <property type="match status" value="1"/>
</dbReference>
<dbReference type="RefSeq" id="WP_111062167.1">
    <property type="nucleotide sequence ID" value="NZ_JBHUCU010000002.1"/>
</dbReference>
<dbReference type="InterPro" id="IPR013249">
    <property type="entry name" value="RNA_pol_sigma70_r4_t2"/>
</dbReference>
<evidence type="ECO:0000256" key="3">
    <source>
        <dbReference type="ARBA" id="ARBA00023082"/>
    </source>
</evidence>
<dbReference type="InterPro" id="IPR036388">
    <property type="entry name" value="WH-like_DNA-bd_sf"/>
</dbReference>
<name>A0A2W1NEX4_9FLAO</name>
<sequence length="186" mass="21717">MKLEKTTIDTSQWVQEYADYLFNFALSRLNDEDLAKDLVQDTFIAGMQGLSNFKGNSAVKTWLVSILKRKIIDVWRQKETRKTDTFSSYFSKGPLGEGWLENHRPKGRISEIEEAMENAELKTAIFGCVQGLPEKYKTVFMDKMVDEKDSEEICKEHDITASNFWVIIHRAKLQMRECLEKTWFND</sequence>
<dbReference type="Gene3D" id="1.10.1740.10">
    <property type="match status" value="1"/>
</dbReference>
<evidence type="ECO:0000256" key="1">
    <source>
        <dbReference type="ARBA" id="ARBA00010641"/>
    </source>
</evidence>
<dbReference type="GO" id="GO:0006352">
    <property type="term" value="P:DNA-templated transcription initiation"/>
    <property type="evidence" value="ECO:0007669"/>
    <property type="project" value="InterPro"/>
</dbReference>
<dbReference type="SUPFAM" id="SSF88946">
    <property type="entry name" value="Sigma2 domain of RNA polymerase sigma factors"/>
    <property type="match status" value="1"/>
</dbReference>
<proteinExistence type="inferred from homology"/>
<evidence type="ECO:0000313" key="8">
    <source>
        <dbReference type="EMBL" id="PZE18015.1"/>
    </source>
</evidence>
<evidence type="ECO:0000256" key="2">
    <source>
        <dbReference type="ARBA" id="ARBA00023015"/>
    </source>
</evidence>
<keyword evidence="3" id="KW-0731">Sigma factor</keyword>
<feature type="domain" description="RNA polymerase sigma factor 70 region 4 type 2" evidence="7">
    <location>
        <begin position="127"/>
        <end position="175"/>
    </location>
</feature>
<comment type="caution">
    <text evidence="8">The sequence shown here is derived from an EMBL/GenBank/DDBJ whole genome shotgun (WGS) entry which is preliminary data.</text>
</comment>
<gene>
    <name evidence="8" type="ORF">DNU06_05200</name>
</gene>
<accession>A0A2W1NEX4</accession>
<dbReference type="InterPro" id="IPR039425">
    <property type="entry name" value="RNA_pol_sigma-70-like"/>
</dbReference>
<evidence type="ECO:0000259" key="6">
    <source>
        <dbReference type="Pfam" id="PF04542"/>
    </source>
</evidence>
<dbReference type="InterPro" id="IPR013325">
    <property type="entry name" value="RNA_pol_sigma_r2"/>
</dbReference>
<reference evidence="8 9" key="1">
    <citation type="submission" date="2018-06" db="EMBL/GenBank/DDBJ databases">
        <title>The draft genome sequence of Crocinitomix sp. SM1701.</title>
        <authorList>
            <person name="Zhang X."/>
        </authorList>
    </citation>
    <scope>NUCLEOTIDE SEQUENCE [LARGE SCALE GENOMIC DNA]</scope>
    <source>
        <strain evidence="8 9">SM1701</strain>
    </source>
</reference>
<dbReference type="Proteomes" id="UP000249248">
    <property type="component" value="Unassembled WGS sequence"/>
</dbReference>